<dbReference type="EMBL" id="BBRZ01000067">
    <property type="protein sequence ID" value="GAM57883.1"/>
    <property type="molecule type" value="Genomic_DNA"/>
</dbReference>
<proteinExistence type="predicted"/>
<dbReference type="AlphaFoldDB" id="A0A0B8P3N4"/>
<comment type="caution">
    <text evidence="2">The sequence shown here is derived from an EMBL/GenBank/DDBJ whole genome shotgun (WGS) entry which is preliminary data.</text>
</comment>
<evidence type="ECO:0000313" key="3">
    <source>
        <dbReference type="Proteomes" id="UP000031671"/>
    </source>
</evidence>
<keyword evidence="3" id="KW-1185">Reference proteome</keyword>
<accession>A0A0B8P3N4</accession>
<feature type="compositionally biased region" description="Low complexity" evidence="1">
    <location>
        <begin position="17"/>
        <end position="26"/>
    </location>
</feature>
<name>A0A0B8P3N4_9VIBR</name>
<feature type="region of interest" description="Disordered" evidence="1">
    <location>
        <begin position="1"/>
        <end position="42"/>
    </location>
</feature>
<sequence>MKKIAEKKEVVEKKQQTASTNAASASKPKMVKKPTFSAKQPQLDIRDWRKSVGGKAIPLLRFGSTKRVSRSSKRS</sequence>
<evidence type="ECO:0000313" key="2">
    <source>
        <dbReference type="EMBL" id="GAM57883.1"/>
    </source>
</evidence>
<organism evidence="2 3">
    <name type="scientific">Vibrio ishigakensis</name>
    <dbReference type="NCBI Taxonomy" id="1481914"/>
    <lineage>
        <taxon>Bacteria</taxon>
        <taxon>Pseudomonadati</taxon>
        <taxon>Pseudomonadota</taxon>
        <taxon>Gammaproteobacteria</taxon>
        <taxon>Vibrionales</taxon>
        <taxon>Vibrionaceae</taxon>
        <taxon>Vibrio</taxon>
    </lineage>
</organism>
<gene>
    <name evidence="2" type="ORF">JCM19231_1394</name>
</gene>
<protein>
    <submittedName>
        <fullName evidence="2">Uncharacterized protein</fullName>
    </submittedName>
</protein>
<dbReference type="Proteomes" id="UP000031671">
    <property type="component" value="Unassembled WGS sequence"/>
</dbReference>
<reference evidence="2 3" key="1">
    <citation type="submission" date="2015-01" db="EMBL/GenBank/DDBJ databases">
        <title>Vibrio sp. C1 JCM 19231 whole genome shotgun sequence.</title>
        <authorList>
            <person name="Sawabe T."/>
            <person name="Meirelles P."/>
            <person name="Feng G."/>
            <person name="Sayaka M."/>
            <person name="Hattori M."/>
            <person name="Ohkuma M."/>
        </authorList>
    </citation>
    <scope>NUCLEOTIDE SEQUENCE [LARGE SCALE GENOMIC DNA]</scope>
    <source>
        <strain evidence="3">JCM 19231</strain>
    </source>
</reference>
<evidence type="ECO:0000256" key="1">
    <source>
        <dbReference type="SAM" id="MobiDB-lite"/>
    </source>
</evidence>
<feature type="compositionally biased region" description="Basic and acidic residues" evidence="1">
    <location>
        <begin position="1"/>
        <end position="15"/>
    </location>
</feature>
<reference evidence="2 3" key="2">
    <citation type="submission" date="2015-01" db="EMBL/GenBank/DDBJ databases">
        <authorList>
            <consortium name="NBRP consortium"/>
            <person name="Sawabe T."/>
            <person name="Meirelles P."/>
            <person name="Feng G."/>
            <person name="Sayaka M."/>
            <person name="Hattori M."/>
            <person name="Ohkuma M."/>
        </authorList>
    </citation>
    <scope>NUCLEOTIDE SEQUENCE [LARGE SCALE GENOMIC DNA]</scope>
    <source>
        <strain evidence="3">JCM 19231</strain>
    </source>
</reference>